<evidence type="ECO:0000313" key="2">
    <source>
        <dbReference type="Proteomes" id="UP001202827"/>
    </source>
</evidence>
<gene>
    <name evidence="1" type="ORF">M0654_14130</name>
</gene>
<keyword evidence="2" id="KW-1185">Reference proteome</keyword>
<comment type="caution">
    <text evidence="1">The sequence shown here is derived from an EMBL/GenBank/DDBJ whole genome shotgun (WGS) entry which is preliminary data.</text>
</comment>
<evidence type="ECO:0000313" key="1">
    <source>
        <dbReference type="EMBL" id="MCK8781121.1"/>
    </source>
</evidence>
<dbReference type="RefSeq" id="WP_248683683.1">
    <property type="nucleotide sequence ID" value="NZ_JALPRY010000015.1"/>
</dbReference>
<dbReference type="EMBL" id="JALPRY010000015">
    <property type="protein sequence ID" value="MCK8781121.1"/>
    <property type="molecule type" value="Genomic_DNA"/>
</dbReference>
<accession>A0ABT0ITC3</accession>
<protein>
    <submittedName>
        <fullName evidence="1">Uncharacterized protein</fullName>
    </submittedName>
</protein>
<dbReference type="Proteomes" id="UP001202827">
    <property type="component" value="Unassembled WGS sequence"/>
</dbReference>
<reference evidence="1 2" key="1">
    <citation type="submission" date="2022-04" db="EMBL/GenBank/DDBJ databases">
        <title>Rhizobium coralii sp. nov., isolated from coral Turbinaria peltata.</title>
        <authorList>
            <person name="Sun H."/>
        </authorList>
    </citation>
    <scope>NUCLEOTIDE SEQUENCE [LARGE SCALE GENOMIC DNA]</scope>
    <source>
        <strain evidence="1 2">NTR19</strain>
    </source>
</reference>
<name>A0ABT0ITC3_9HYPH</name>
<proteinExistence type="predicted"/>
<sequence length="740" mass="79248">MGSIVRDGKFNSKLTDDELDRTKIIQQEHARDIDRALKVDFGAAKQTLPSPDQSSLLGWDMHGKLLNRPSDEVSAGRAEAAAAAAIGAASGRFAFDARADAAAASIPEIIKAVDLRGDVVAGDGLGGLFIDQDNGSADNFTSADGRTWYRSEDVGYRRLGSTVKQGLRPDFQNRHRMRIHAILPGGFPDAPTLVEQYNYNGFYDQGVLLDERAGQFFFLKNPGSGLNDWCWIEVRQAVDTPDGLVPGPYISCFSAGAQYNEGAVIWYDGSTRYLDIGMGNGSNQIGRYNVTTLPATMTRLANPSGGSLFSVPLKVQLAGRGRRRLVESSGAPVSVRRKYLHTFYDETYAAKGIVDFGIAGTGNDADNISGTANSGAMAAAITNTFPKSQGLVLAEDYIIHTVGGYWDPAQPELGYSTHGVKVFDFKGRQLTEALIKASDLKAIIEDLPSPPTVARIECEGGFITSDNRVFTLAMLRSGAVVNNDAMSRVIIEWFSAGEDSVDIQDRAVGSFGSVISPFRNGRLVSLTNPATGGAFTGLGDLLDYMTATDETFVQFAAANFPIIADLNGVAFPAFAAVQIQMLDNYSWRIRARNRTVEKEYQISGNPRVQTMAVIRDEGTFSPTLKINNASTGIVYSAQRSGAWKRTGDVITIEFILELTAKGSLTGNVTIDLPVAPASNNGTADLMAQGMAGLTSPVMGVCFTSGVMTLYQNAATGRAAVTDANLTSTSVLRGSFSYLAA</sequence>
<organism evidence="1 2">
    <name type="scientific">Neorhizobium turbinariae</name>
    <dbReference type="NCBI Taxonomy" id="2937795"/>
    <lineage>
        <taxon>Bacteria</taxon>
        <taxon>Pseudomonadati</taxon>
        <taxon>Pseudomonadota</taxon>
        <taxon>Alphaproteobacteria</taxon>
        <taxon>Hyphomicrobiales</taxon>
        <taxon>Rhizobiaceae</taxon>
        <taxon>Rhizobium/Agrobacterium group</taxon>
        <taxon>Neorhizobium</taxon>
    </lineage>
</organism>